<protein>
    <submittedName>
        <fullName evidence="3">Malic_M domain-containing protein</fullName>
    </submittedName>
</protein>
<keyword evidence="2" id="KW-1185">Reference proteome</keyword>
<evidence type="ECO:0000313" key="1">
    <source>
        <dbReference type="EMBL" id="VDP10618.1"/>
    </source>
</evidence>
<accession>A0A183ISV8</accession>
<dbReference type="EMBL" id="UZAM01009971">
    <property type="protein sequence ID" value="VDP10618.1"/>
    <property type="molecule type" value="Genomic_DNA"/>
</dbReference>
<proteinExistence type="predicted"/>
<evidence type="ECO:0000313" key="3">
    <source>
        <dbReference type="WBParaSite" id="SBAD_0000696601-mRNA-1"/>
    </source>
</evidence>
<dbReference type="Proteomes" id="UP000270296">
    <property type="component" value="Unassembled WGS sequence"/>
</dbReference>
<evidence type="ECO:0000313" key="2">
    <source>
        <dbReference type="Proteomes" id="UP000270296"/>
    </source>
</evidence>
<organism evidence="3">
    <name type="scientific">Soboliphyme baturini</name>
    <dbReference type="NCBI Taxonomy" id="241478"/>
    <lineage>
        <taxon>Eukaryota</taxon>
        <taxon>Metazoa</taxon>
        <taxon>Ecdysozoa</taxon>
        <taxon>Nematoda</taxon>
        <taxon>Enoplea</taxon>
        <taxon>Dorylaimia</taxon>
        <taxon>Dioctophymatida</taxon>
        <taxon>Dioctophymatoidea</taxon>
        <taxon>Soboliphymatidae</taxon>
        <taxon>Soboliphyme</taxon>
    </lineage>
</organism>
<gene>
    <name evidence="1" type="ORF">SBAD_LOCUS6705</name>
</gene>
<sequence length="159" mass="18239">MCSSQQEQDAVQYVQNLTLDKLCFKQNTREYQHAAETIAWALSVVTENMIRQIEYVIQKALSMPFVAGWNELIVHEWVSCIGPVAAAWAVFEAGYEVKIFSACPPPPSPVVQYEHNGAVVRRCRSKIKHMSLVRFRSQLQPPERPIRKRGVVQRDPRDD</sequence>
<dbReference type="AlphaFoldDB" id="A0A183ISV8"/>
<reference evidence="1 2" key="2">
    <citation type="submission" date="2018-11" db="EMBL/GenBank/DDBJ databases">
        <authorList>
            <consortium name="Pathogen Informatics"/>
        </authorList>
    </citation>
    <scope>NUCLEOTIDE SEQUENCE [LARGE SCALE GENOMIC DNA]</scope>
</reference>
<reference evidence="3" key="1">
    <citation type="submission" date="2016-06" db="UniProtKB">
        <authorList>
            <consortium name="WormBaseParasite"/>
        </authorList>
    </citation>
    <scope>IDENTIFICATION</scope>
</reference>
<name>A0A183ISV8_9BILA</name>
<dbReference type="WBParaSite" id="SBAD_0000696601-mRNA-1">
    <property type="protein sequence ID" value="SBAD_0000696601-mRNA-1"/>
    <property type="gene ID" value="SBAD_0000696601"/>
</dbReference>